<dbReference type="OrthoDB" id="9773956at2"/>
<evidence type="ECO:0000256" key="6">
    <source>
        <dbReference type="ARBA" id="ARBA00022777"/>
    </source>
</evidence>
<dbReference type="Proteomes" id="UP000180254">
    <property type="component" value="Unassembled WGS sequence"/>
</dbReference>
<comment type="caution">
    <text evidence="9">The sequence shown here is derived from an EMBL/GenBank/DDBJ whole genome shotgun (WGS) entry which is preliminary data.</text>
</comment>
<evidence type="ECO:0000256" key="5">
    <source>
        <dbReference type="ARBA" id="ARBA00022679"/>
    </source>
</evidence>
<dbReference type="RefSeq" id="WP_071061392.1">
    <property type="nucleotide sequence ID" value="NZ_MKIE01000002.1"/>
</dbReference>
<dbReference type="InterPro" id="IPR036097">
    <property type="entry name" value="HisK_dim/P_sf"/>
</dbReference>
<dbReference type="InterPro" id="IPR005467">
    <property type="entry name" value="His_kinase_dom"/>
</dbReference>
<dbReference type="STRING" id="39480.EUAN_05120"/>
<keyword evidence="5 9" id="KW-0808">Transferase</keyword>
<dbReference type="InterPro" id="IPR050351">
    <property type="entry name" value="BphY/WalK/GraS-like"/>
</dbReference>
<keyword evidence="6 9" id="KW-0418">Kinase</keyword>
<dbReference type="SMART" id="SM00387">
    <property type="entry name" value="HATPase_c"/>
    <property type="match status" value="1"/>
</dbReference>
<comment type="catalytic activity">
    <reaction evidence="1">
        <text>ATP + protein L-histidine = ADP + protein N-phospho-L-histidine.</text>
        <dbReference type="EC" id="2.7.13.3"/>
    </reaction>
</comment>
<dbReference type="FunFam" id="3.30.565.10:FF:000006">
    <property type="entry name" value="Sensor histidine kinase WalK"/>
    <property type="match status" value="1"/>
</dbReference>
<dbReference type="AlphaFoldDB" id="A0A1S1V7Z5"/>
<dbReference type="GO" id="GO:0004721">
    <property type="term" value="F:phosphoprotein phosphatase activity"/>
    <property type="evidence" value="ECO:0007669"/>
    <property type="project" value="TreeGrafter"/>
</dbReference>
<evidence type="ECO:0000313" key="9">
    <source>
        <dbReference type="EMBL" id="OHW62728.1"/>
    </source>
</evidence>
<dbReference type="PROSITE" id="PS50109">
    <property type="entry name" value="HIS_KIN"/>
    <property type="match status" value="1"/>
</dbReference>
<evidence type="ECO:0000259" key="8">
    <source>
        <dbReference type="PROSITE" id="PS50109"/>
    </source>
</evidence>
<dbReference type="GO" id="GO:0005886">
    <property type="term" value="C:plasma membrane"/>
    <property type="evidence" value="ECO:0007669"/>
    <property type="project" value="TreeGrafter"/>
</dbReference>
<dbReference type="PANTHER" id="PTHR45453:SF1">
    <property type="entry name" value="PHOSPHATE REGULON SENSOR PROTEIN PHOR"/>
    <property type="match status" value="1"/>
</dbReference>
<dbReference type="GO" id="GO:0016036">
    <property type="term" value="P:cellular response to phosphate starvation"/>
    <property type="evidence" value="ECO:0007669"/>
    <property type="project" value="TreeGrafter"/>
</dbReference>
<dbReference type="Pfam" id="PF00512">
    <property type="entry name" value="HisKA"/>
    <property type="match status" value="1"/>
</dbReference>
<dbReference type="Gene3D" id="3.30.565.10">
    <property type="entry name" value="Histidine kinase-like ATPase, C-terminal domain"/>
    <property type="match status" value="1"/>
</dbReference>
<keyword evidence="10" id="KW-1185">Reference proteome</keyword>
<comment type="subcellular location">
    <subcellularLocation>
        <location evidence="2">Membrane</location>
    </subcellularLocation>
</comment>
<dbReference type="Pfam" id="PF02518">
    <property type="entry name" value="HATPase_c"/>
    <property type="match status" value="1"/>
</dbReference>
<accession>A0A1S1V7Z5</accession>
<keyword evidence="4" id="KW-0597">Phosphoprotein</keyword>
<dbReference type="InterPro" id="IPR003594">
    <property type="entry name" value="HATPase_dom"/>
</dbReference>
<dbReference type="SUPFAM" id="SSF55874">
    <property type="entry name" value="ATPase domain of HSP90 chaperone/DNA topoisomerase II/histidine kinase"/>
    <property type="match status" value="1"/>
</dbReference>
<dbReference type="PANTHER" id="PTHR45453">
    <property type="entry name" value="PHOSPHATE REGULON SENSOR PROTEIN PHOR"/>
    <property type="match status" value="1"/>
</dbReference>
<dbReference type="EMBL" id="MKIE01000002">
    <property type="protein sequence ID" value="OHW62728.1"/>
    <property type="molecule type" value="Genomic_DNA"/>
</dbReference>
<evidence type="ECO:0000256" key="3">
    <source>
        <dbReference type="ARBA" id="ARBA00012438"/>
    </source>
</evidence>
<dbReference type="EC" id="2.7.13.3" evidence="3"/>
<evidence type="ECO:0000313" key="10">
    <source>
        <dbReference type="Proteomes" id="UP000180254"/>
    </source>
</evidence>
<dbReference type="SUPFAM" id="SSF47384">
    <property type="entry name" value="Homodimeric domain of signal transducing histidine kinase"/>
    <property type="match status" value="1"/>
</dbReference>
<name>A0A1S1V7Z5_9FIRM</name>
<dbReference type="InterPro" id="IPR003661">
    <property type="entry name" value="HisK_dim/P_dom"/>
</dbReference>
<organism evidence="9 10">
    <name type="scientific">Andreesenia angusta</name>
    <dbReference type="NCBI Taxonomy" id="39480"/>
    <lineage>
        <taxon>Bacteria</taxon>
        <taxon>Bacillati</taxon>
        <taxon>Bacillota</taxon>
        <taxon>Tissierellia</taxon>
        <taxon>Tissierellales</taxon>
        <taxon>Gottschalkiaceae</taxon>
        <taxon>Andreesenia</taxon>
    </lineage>
</organism>
<evidence type="ECO:0000256" key="7">
    <source>
        <dbReference type="ARBA" id="ARBA00023012"/>
    </source>
</evidence>
<dbReference type="Gene3D" id="1.10.287.130">
    <property type="match status" value="1"/>
</dbReference>
<dbReference type="PRINTS" id="PR00344">
    <property type="entry name" value="BCTRLSENSOR"/>
</dbReference>
<protein>
    <recommendedName>
        <fullName evidence="3">histidine kinase</fullName>
        <ecNumber evidence="3">2.7.13.3</ecNumber>
    </recommendedName>
</protein>
<dbReference type="SMART" id="SM00388">
    <property type="entry name" value="HisKA"/>
    <property type="match status" value="1"/>
</dbReference>
<dbReference type="InterPro" id="IPR004358">
    <property type="entry name" value="Sig_transdc_His_kin-like_C"/>
</dbReference>
<sequence length="467" mass="52295">MKIRKIWLLALAATASVSVGINVFVLGSLTERYFSDYLSESYKEHTEQIADYTRQALLSDEISYSKMSIELETHLDDPITRIKVYSPEGELLVDVKDDYHLDMGVGSHMMDRMMEKFQEKVDSYYIKQGDEIVGIVNVTKYSSEENSIVAARFKSSLFRNSLLSAAISGCASLALGLAISRKMSTELKDTEELAESIQLGEFGSATKSYIDEVDSIRRILAELGIRLKLRQKSRKELIDQLVHQARTPLTVLKSHLEAIEDGVVPPDEEEIRICQNQIENLTAIISNISRMIDASKETAEVEVEEFEVGDMLRQIVTGLRAQFEKKRISLELESSDQILARTDKYKVSQAIYNIMTNAYKYTEPEGKVTVSYSTGEGMFKVEIEDTGIGIESGDLEKVFEPYYRSGVVQGMGGEGIGLHIARENLNLVGGSIWVESKFGEGSKFTVSVPLEIGFGGDIYDEKTIREI</sequence>
<feature type="domain" description="Histidine kinase" evidence="8">
    <location>
        <begin position="240"/>
        <end position="452"/>
    </location>
</feature>
<gene>
    <name evidence="9" type="primary">yycG_1</name>
    <name evidence="9" type="ORF">EUAN_05120</name>
</gene>
<evidence type="ECO:0000256" key="1">
    <source>
        <dbReference type="ARBA" id="ARBA00000085"/>
    </source>
</evidence>
<proteinExistence type="predicted"/>
<evidence type="ECO:0000256" key="2">
    <source>
        <dbReference type="ARBA" id="ARBA00004370"/>
    </source>
</evidence>
<dbReference type="InterPro" id="IPR036890">
    <property type="entry name" value="HATPase_C_sf"/>
</dbReference>
<keyword evidence="7" id="KW-0902">Two-component regulatory system</keyword>
<dbReference type="GO" id="GO:0000155">
    <property type="term" value="F:phosphorelay sensor kinase activity"/>
    <property type="evidence" value="ECO:0007669"/>
    <property type="project" value="InterPro"/>
</dbReference>
<evidence type="ECO:0000256" key="4">
    <source>
        <dbReference type="ARBA" id="ARBA00022553"/>
    </source>
</evidence>
<reference evidence="9 10" key="1">
    <citation type="submission" date="2016-09" db="EMBL/GenBank/DDBJ databases">
        <title>Genome sequence of Eubacterium angustum.</title>
        <authorList>
            <person name="Poehlein A."/>
            <person name="Daniel R."/>
        </authorList>
    </citation>
    <scope>NUCLEOTIDE SEQUENCE [LARGE SCALE GENOMIC DNA]</scope>
    <source>
        <strain evidence="9 10">DSM 1989</strain>
    </source>
</reference>
<dbReference type="CDD" id="cd00082">
    <property type="entry name" value="HisKA"/>
    <property type="match status" value="1"/>
</dbReference>